<feature type="coiled-coil region" evidence="1">
    <location>
        <begin position="21"/>
        <end position="75"/>
    </location>
</feature>
<dbReference type="RefSeq" id="WP_376999488.1">
    <property type="nucleotide sequence ID" value="NZ_JBHSLC010000114.1"/>
</dbReference>
<feature type="region of interest" description="Disordered" evidence="2">
    <location>
        <begin position="238"/>
        <end position="276"/>
    </location>
</feature>
<accession>A0ABW0GFU5</accession>
<evidence type="ECO:0000256" key="2">
    <source>
        <dbReference type="SAM" id="MobiDB-lite"/>
    </source>
</evidence>
<evidence type="ECO:0000313" key="4">
    <source>
        <dbReference type="Proteomes" id="UP001596166"/>
    </source>
</evidence>
<dbReference type="Proteomes" id="UP001596166">
    <property type="component" value="Unassembled WGS sequence"/>
</dbReference>
<evidence type="ECO:0000313" key="3">
    <source>
        <dbReference type="EMBL" id="MFC5359450.1"/>
    </source>
</evidence>
<feature type="compositionally biased region" description="Polar residues" evidence="2">
    <location>
        <begin position="263"/>
        <end position="276"/>
    </location>
</feature>
<keyword evidence="1" id="KW-0175">Coiled coil</keyword>
<name>A0ABW0GFU5_9PROT</name>
<gene>
    <name evidence="3" type="ORF">ACFPMG_31085</name>
</gene>
<sequence>MSMLPITAAKPFLFTPLVDQIEKARDTVAEANRKLANASAALEAIPGDADLKKDVEAGEELLSDAFAELDELEAELKANPDQPVYKLQVPSFDINAAFEEALVRLPTYPGDRKLFRAIEASGLIPSDDPDFVAVKEALKKSGGGVPEELSGTFQDLYERADNSESVRDIRAARLRFTKDVARLRTLHYLIGFEGVRDLDGDIVPFLAENGYPTTATLNAIPPEDINAIGEKVQELNSLRGRGGNSRRGVKSSASPQPSQPSPTDTVTEMVETQTTP</sequence>
<proteinExistence type="predicted"/>
<keyword evidence="4" id="KW-1185">Reference proteome</keyword>
<protein>
    <submittedName>
        <fullName evidence="3">Uncharacterized protein</fullName>
    </submittedName>
</protein>
<reference evidence="4" key="1">
    <citation type="journal article" date="2019" name="Int. J. Syst. Evol. Microbiol.">
        <title>The Global Catalogue of Microorganisms (GCM) 10K type strain sequencing project: providing services to taxonomists for standard genome sequencing and annotation.</title>
        <authorList>
            <consortium name="The Broad Institute Genomics Platform"/>
            <consortium name="The Broad Institute Genome Sequencing Center for Infectious Disease"/>
            <person name="Wu L."/>
            <person name="Ma J."/>
        </authorList>
    </citation>
    <scope>NUCLEOTIDE SEQUENCE [LARGE SCALE GENOMIC DNA]</scope>
    <source>
        <strain evidence="4">CCUG 58760</strain>
    </source>
</reference>
<evidence type="ECO:0000256" key="1">
    <source>
        <dbReference type="SAM" id="Coils"/>
    </source>
</evidence>
<dbReference type="EMBL" id="JBHSLC010000114">
    <property type="protein sequence ID" value="MFC5359450.1"/>
    <property type="molecule type" value="Genomic_DNA"/>
</dbReference>
<comment type="caution">
    <text evidence="3">The sequence shown here is derived from an EMBL/GenBank/DDBJ whole genome shotgun (WGS) entry which is preliminary data.</text>
</comment>
<organism evidence="3 4">
    <name type="scientific">Azospirillum himalayense</name>
    <dbReference type="NCBI Taxonomy" id="654847"/>
    <lineage>
        <taxon>Bacteria</taxon>
        <taxon>Pseudomonadati</taxon>
        <taxon>Pseudomonadota</taxon>
        <taxon>Alphaproteobacteria</taxon>
        <taxon>Rhodospirillales</taxon>
        <taxon>Azospirillaceae</taxon>
        <taxon>Azospirillum</taxon>
    </lineage>
</organism>